<evidence type="ECO:0000256" key="2">
    <source>
        <dbReference type="PROSITE-ProRule" id="PRU00317"/>
    </source>
</evidence>
<dbReference type="InterPro" id="IPR033133">
    <property type="entry name" value="PUM-HD"/>
</dbReference>
<name>A0A1D2VMA7_9ASCO</name>
<dbReference type="Proteomes" id="UP000095038">
    <property type="component" value="Unassembled WGS sequence"/>
</dbReference>
<dbReference type="GO" id="GO:0010608">
    <property type="term" value="P:post-transcriptional regulation of gene expression"/>
    <property type="evidence" value="ECO:0007669"/>
    <property type="project" value="TreeGrafter"/>
</dbReference>
<evidence type="ECO:0000313" key="5">
    <source>
        <dbReference type="Proteomes" id="UP000095038"/>
    </source>
</evidence>
<evidence type="ECO:0000259" key="3">
    <source>
        <dbReference type="PROSITE" id="PS50303"/>
    </source>
</evidence>
<dbReference type="InterPro" id="IPR011989">
    <property type="entry name" value="ARM-like"/>
</dbReference>
<dbReference type="SUPFAM" id="SSF48371">
    <property type="entry name" value="ARM repeat"/>
    <property type="match status" value="1"/>
</dbReference>
<dbReference type="Pfam" id="PF00806">
    <property type="entry name" value="PUF"/>
    <property type="match status" value="3"/>
</dbReference>
<sequence length="511" mass="58363">MNHNFQSLFSIDDFGDDKLCNTSLEFTNDDNLNSANIKNNIKNSIKNIERDFEELQDFEGFQYNGYDNYHCDLFENNEYNLRSSIGETNLFRALSLNSGVGSNKNYNCNNHKFNNYMYDNYKFNRFDIQDNVKENNTNWGILIFRIIENNDHKASTFLQNFIKKSSDNSFSINDENSGIPDQLIGLITSNCIELMMSKYGNYLVQICFDYSSLNQINKICEVFTKDKNDILRLSMNLFGCHSLQKIITSLNVGLYYKKKIFEELLNRFNVTVRNKYSGHIWQKLLQSDFKLKLSVLVELNKKLEKNWIKIGKTESGSLIIQTVFENYSGDKSVEKQVLIDEIIDGYEELIVNKWGNWIINHLISFGEKEDQERLISKIFAKEKNLVQFSTNPYSSKVLLKIFQSHPNDMALAEKYINTICTRGSSSKVALIDGKITPFSASSASASRLLTVPVASNMHGSAIVQLLLGLQWAGVHNPLARAVHRHSVSIKSSKPGCRCAQLSAALAQRTAV</sequence>
<gene>
    <name evidence="4" type="ORF">ASCRUDRAFT_122920</name>
</gene>
<evidence type="ECO:0000256" key="1">
    <source>
        <dbReference type="ARBA" id="ARBA00022737"/>
    </source>
</evidence>
<protein>
    <submittedName>
        <fullName evidence="4">ARM repeat-containing protein</fullName>
    </submittedName>
</protein>
<keyword evidence="1" id="KW-0677">Repeat</keyword>
<dbReference type="InterPro" id="IPR016024">
    <property type="entry name" value="ARM-type_fold"/>
</dbReference>
<dbReference type="EMBL" id="KV454476">
    <property type="protein sequence ID" value="ODV62697.1"/>
    <property type="molecule type" value="Genomic_DNA"/>
</dbReference>
<organism evidence="4 5">
    <name type="scientific">Ascoidea rubescens DSM 1968</name>
    <dbReference type="NCBI Taxonomy" id="1344418"/>
    <lineage>
        <taxon>Eukaryota</taxon>
        <taxon>Fungi</taxon>
        <taxon>Dikarya</taxon>
        <taxon>Ascomycota</taxon>
        <taxon>Saccharomycotina</taxon>
        <taxon>Saccharomycetes</taxon>
        <taxon>Ascoideaceae</taxon>
        <taxon>Ascoidea</taxon>
    </lineage>
</organism>
<dbReference type="RefSeq" id="XP_020049004.1">
    <property type="nucleotide sequence ID" value="XM_020188914.1"/>
</dbReference>
<dbReference type="GeneID" id="30962550"/>
<dbReference type="InterPro" id="IPR001313">
    <property type="entry name" value="Pumilio_RNA-bd_rpt"/>
</dbReference>
<dbReference type="Gene3D" id="1.25.10.10">
    <property type="entry name" value="Leucine-rich Repeat Variant"/>
    <property type="match status" value="1"/>
</dbReference>
<dbReference type="STRING" id="1344418.A0A1D2VMA7"/>
<feature type="repeat" description="Pumilio" evidence="2">
    <location>
        <begin position="185"/>
        <end position="221"/>
    </location>
</feature>
<dbReference type="PROSITE" id="PS50302">
    <property type="entry name" value="PUM"/>
    <property type="match status" value="2"/>
</dbReference>
<reference evidence="5" key="1">
    <citation type="submission" date="2016-05" db="EMBL/GenBank/DDBJ databases">
        <title>Comparative genomics of biotechnologically important yeasts.</title>
        <authorList>
            <consortium name="DOE Joint Genome Institute"/>
            <person name="Riley R."/>
            <person name="Haridas S."/>
            <person name="Wolfe K.H."/>
            <person name="Lopes M.R."/>
            <person name="Hittinger C.T."/>
            <person name="Goker M."/>
            <person name="Salamov A."/>
            <person name="Wisecaver J."/>
            <person name="Long T.M."/>
            <person name="Aerts A.L."/>
            <person name="Barry K."/>
            <person name="Choi C."/>
            <person name="Clum A."/>
            <person name="Coughlan A.Y."/>
            <person name="Deshpande S."/>
            <person name="Douglass A.P."/>
            <person name="Hanson S.J."/>
            <person name="Klenk H.-P."/>
            <person name="Labutti K."/>
            <person name="Lapidus A."/>
            <person name="Lindquist E."/>
            <person name="Lipzen A."/>
            <person name="Meier-Kolthoff J.P."/>
            <person name="Ohm R.A."/>
            <person name="Otillar R.P."/>
            <person name="Pangilinan J."/>
            <person name="Peng Y."/>
            <person name="Rokas A."/>
            <person name="Rosa C.A."/>
            <person name="Scheuner C."/>
            <person name="Sibirny A.A."/>
            <person name="Slot J.C."/>
            <person name="Stielow J.B."/>
            <person name="Sun H."/>
            <person name="Kurtzman C.P."/>
            <person name="Blackwell M."/>
            <person name="Grigoriev I.V."/>
            <person name="Jeffries T.W."/>
        </authorList>
    </citation>
    <scope>NUCLEOTIDE SEQUENCE [LARGE SCALE GENOMIC DNA]</scope>
    <source>
        <strain evidence="5">DSM 1968</strain>
    </source>
</reference>
<accession>A0A1D2VMA7</accession>
<dbReference type="PANTHER" id="PTHR12537">
    <property type="entry name" value="RNA BINDING PROTEIN PUMILIO-RELATED"/>
    <property type="match status" value="1"/>
</dbReference>
<dbReference type="PANTHER" id="PTHR12537:SF189">
    <property type="entry name" value="MEIOTIC PUF FAMILY PROTEIN 1"/>
    <property type="match status" value="1"/>
</dbReference>
<feature type="domain" description="PUM-HD" evidence="3">
    <location>
        <begin position="109"/>
        <end position="506"/>
    </location>
</feature>
<dbReference type="OrthoDB" id="668540at2759"/>
<dbReference type="InParanoid" id="A0A1D2VMA7"/>
<proteinExistence type="predicted"/>
<dbReference type="GO" id="GO:0010629">
    <property type="term" value="P:negative regulation of gene expression"/>
    <property type="evidence" value="ECO:0007669"/>
    <property type="project" value="UniProtKB-ARBA"/>
</dbReference>
<evidence type="ECO:0000313" key="4">
    <source>
        <dbReference type="EMBL" id="ODV62697.1"/>
    </source>
</evidence>
<dbReference type="SMART" id="SM00025">
    <property type="entry name" value="Pumilio"/>
    <property type="match status" value="6"/>
</dbReference>
<dbReference type="PROSITE" id="PS50303">
    <property type="entry name" value="PUM_HD"/>
    <property type="match status" value="1"/>
</dbReference>
<feature type="repeat" description="Pumilio" evidence="2">
    <location>
        <begin position="341"/>
        <end position="376"/>
    </location>
</feature>
<dbReference type="GO" id="GO:0003730">
    <property type="term" value="F:mRNA 3'-UTR binding"/>
    <property type="evidence" value="ECO:0007669"/>
    <property type="project" value="TreeGrafter"/>
</dbReference>
<dbReference type="GO" id="GO:0005737">
    <property type="term" value="C:cytoplasm"/>
    <property type="evidence" value="ECO:0007669"/>
    <property type="project" value="TreeGrafter"/>
</dbReference>
<keyword evidence="5" id="KW-1185">Reference proteome</keyword>
<dbReference type="AlphaFoldDB" id="A0A1D2VMA7"/>